<comment type="caution">
    <text evidence="2">The sequence shown here is derived from an EMBL/GenBank/DDBJ whole genome shotgun (WGS) entry which is preliminary data.</text>
</comment>
<dbReference type="InterPro" id="IPR013096">
    <property type="entry name" value="Cupin_2"/>
</dbReference>
<protein>
    <submittedName>
        <fullName evidence="2">Cupin domain protein</fullName>
    </submittedName>
</protein>
<dbReference type="InterPro" id="IPR011051">
    <property type="entry name" value="RmlC_Cupin_sf"/>
</dbReference>
<gene>
    <name evidence="2" type="ORF">CLOSTHATH_01737</name>
</gene>
<dbReference type="AlphaFoldDB" id="D3ADR0"/>
<dbReference type="Pfam" id="PF07883">
    <property type="entry name" value="Cupin_2"/>
    <property type="match status" value="1"/>
</dbReference>
<evidence type="ECO:0000313" key="2">
    <source>
        <dbReference type="EMBL" id="EFD00046.1"/>
    </source>
</evidence>
<dbReference type="EMBL" id="ACIO01000128">
    <property type="protein sequence ID" value="EFD00046.1"/>
    <property type="molecule type" value="Genomic_DNA"/>
</dbReference>
<feature type="domain" description="Cupin type-2" evidence="1">
    <location>
        <begin position="50"/>
        <end position="115"/>
    </location>
</feature>
<organism evidence="2 3">
    <name type="scientific">Hungatella hathewayi DSM 13479</name>
    <dbReference type="NCBI Taxonomy" id="566550"/>
    <lineage>
        <taxon>Bacteria</taxon>
        <taxon>Bacillati</taxon>
        <taxon>Bacillota</taxon>
        <taxon>Clostridia</taxon>
        <taxon>Lachnospirales</taxon>
        <taxon>Lachnospiraceae</taxon>
        <taxon>Hungatella</taxon>
    </lineage>
</organism>
<dbReference type="InterPro" id="IPR052535">
    <property type="entry name" value="Bacilysin_H2HPP_isomerase"/>
</dbReference>
<sequence>MRRYITDPQSQKQEEVIMYVENKNVPLTDLGGGVVRKVLAYSENLMNVELKFEKGAIGVKHSHPHEQIGYIISGSLLFQEEGKEDKVLVTGDSYYVEPNAVHGVVALEDTMLLDIFTPMRKDFVE</sequence>
<dbReference type="Gene3D" id="2.60.120.10">
    <property type="entry name" value="Jelly Rolls"/>
    <property type="match status" value="1"/>
</dbReference>
<dbReference type="InterPro" id="IPR014710">
    <property type="entry name" value="RmlC-like_jellyroll"/>
</dbReference>
<dbReference type="SUPFAM" id="SSF51182">
    <property type="entry name" value="RmlC-like cupins"/>
    <property type="match status" value="1"/>
</dbReference>
<dbReference type="CDD" id="cd02238">
    <property type="entry name" value="cupin_KdgF"/>
    <property type="match status" value="1"/>
</dbReference>
<dbReference type="Proteomes" id="UP000004968">
    <property type="component" value="Unassembled WGS sequence"/>
</dbReference>
<name>D3ADR0_9FIRM</name>
<dbReference type="PANTHER" id="PTHR40112">
    <property type="entry name" value="H2HPP ISOMERASE"/>
    <property type="match status" value="1"/>
</dbReference>
<dbReference type="HOGENOM" id="CLU_134269_1_1_9"/>
<reference evidence="2 3" key="1">
    <citation type="submission" date="2010-01" db="EMBL/GenBank/DDBJ databases">
        <authorList>
            <person name="Weinstock G."/>
            <person name="Sodergren E."/>
            <person name="Clifton S."/>
            <person name="Fulton L."/>
            <person name="Fulton B."/>
            <person name="Courtney L."/>
            <person name="Fronick C."/>
            <person name="Harrison M."/>
            <person name="Strong C."/>
            <person name="Farmer C."/>
            <person name="Delahaunty K."/>
            <person name="Markovic C."/>
            <person name="Hall O."/>
            <person name="Minx P."/>
            <person name="Tomlinson C."/>
            <person name="Mitreva M."/>
            <person name="Nelson J."/>
            <person name="Hou S."/>
            <person name="Wollam A."/>
            <person name="Pepin K.H."/>
            <person name="Johnson M."/>
            <person name="Bhonagiri V."/>
            <person name="Nash W.E."/>
            <person name="Warren W."/>
            <person name="Chinwalla A."/>
            <person name="Mardis E.R."/>
            <person name="Wilson R.K."/>
        </authorList>
    </citation>
    <scope>NUCLEOTIDE SEQUENCE [LARGE SCALE GENOMIC DNA]</scope>
    <source>
        <strain evidence="2 3">DSM 13479</strain>
    </source>
</reference>
<evidence type="ECO:0000259" key="1">
    <source>
        <dbReference type="Pfam" id="PF07883"/>
    </source>
</evidence>
<proteinExistence type="predicted"/>
<dbReference type="InterPro" id="IPR025499">
    <property type="entry name" value="KdgF"/>
</dbReference>
<evidence type="ECO:0000313" key="3">
    <source>
        <dbReference type="Proteomes" id="UP000004968"/>
    </source>
</evidence>
<dbReference type="PIRSF" id="PIRSF029883">
    <property type="entry name" value="KdgF"/>
    <property type="match status" value="1"/>
</dbReference>
<accession>D3ADR0</accession>
<dbReference type="PANTHER" id="PTHR40112:SF1">
    <property type="entry name" value="H2HPP ISOMERASE"/>
    <property type="match status" value="1"/>
</dbReference>